<comment type="caution">
    <text evidence="7">The sequence shown here is derived from an EMBL/GenBank/DDBJ whole genome shotgun (WGS) entry which is preliminary data.</text>
</comment>
<feature type="domain" description="TRAM" evidence="6">
    <location>
        <begin position="1"/>
        <end position="52"/>
    </location>
</feature>
<dbReference type="PROSITE" id="PS01230">
    <property type="entry name" value="TRMA_1"/>
    <property type="match status" value="1"/>
</dbReference>
<reference evidence="7" key="2">
    <citation type="journal article" date="2021" name="PeerJ">
        <title>Extensive microbial diversity within the chicken gut microbiome revealed by metagenomics and culture.</title>
        <authorList>
            <person name="Gilroy R."/>
            <person name="Ravi A."/>
            <person name="Getino M."/>
            <person name="Pursley I."/>
            <person name="Horton D.L."/>
            <person name="Alikhan N.F."/>
            <person name="Baker D."/>
            <person name="Gharbi K."/>
            <person name="Hall N."/>
            <person name="Watson M."/>
            <person name="Adriaenssens E.M."/>
            <person name="Foster-Nyarko E."/>
            <person name="Jarju S."/>
            <person name="Secka A."/>
            <person name="Antonio M."/>
            <person name="Oren A."/>
            <person name="Chaudhuri R.R."/>
            <person name="La Ragione R."/>
            <person name="Hildebrand F."/>
            <person name="Pallen M.J."/>
        </authorList>
    </citation>
    <scope>NUCLEOTIDE SEQUENCE</scope>
    <source>
        <strain evidence="7">B3-4054</strain>
    </source>
</reference>
<dbReference type="Gene3D" id="2.40.50.140">
    <property type="entry name" value="Nucleic acid-binding proteins"/>
    <property type="match status" value="1"/>
</dbReference>
<keyword evidence="1 4" id="KW-0489">Methyltransferase</keyword>
<dbReference type="Proteomes" id="UP000823616">
    <property type="component" value="Unassembled WGS sequence"/>
</dbReference>
<feature type="binding site" evidence="4">
    <location>
        <position position="324"/>
    </location>
    <ligand>
        <name>S-adenosyl-L-methionine</name>
        <dbReference type="ChEBI" id="CHEBI:59789"/>
    </ligand>
</feature>
<sequence>MRIFAEKMVAGGKCIGRQNGKTVFVRGMLPGETAEAVCTVQKKDFDEGEAVEILDPSPHRVEPLCPCAASCGGCDLMAADYAFQLTLKQDILRDLLRRFKCGYHGPVEVLSGSPWEYRSRFQFHKTPADKNGKQAVGFCARSSCKVTPVRDCPVAVPGIRQLLRTGELARQADGLPKDRFHVFSYGGKTAVESAVPEKNRFTLRLSGKPVSFDIRSFFQSNVPLLEKTAETAFADLPPDDAGNFLDLYAGCGVFSVLVHGRSAFRNLFLVEENPVSVSASKVNLRAAAESSPRRKVSPHFFCMRDSSWVKTPAAQETFSAAVLDPPRSGAGRATIQWLAGAKIGRLLYLSCDAPTFARDTAMLSAGGWKLDRLLLCDFYPQTSRMETLGFFSRTEPGRT</sequence>
<dbReference type="GO" id="GO:0070475">
    <property type="term" value="P:rRNA base methylation"/>
    <property type="evidence" value="ECO:0007669"/>
    <property type="project" value="TreeGrafter"/>
</dbReference>
<evidence type="ECO:0000256" key="1">
    <source>
        <dbReference type="ARBA" id="ARBA00022603"/>
    </source>
</evidence>
<dbReference type="InterPro" id="IPR002792">
    <property type="entry name" value="TRAM_dom"/>
</dbReference>
<dbReference type="Gene3D" id="2.40.50.1070">
    <property type="match status" value="1"/>
</dbReference>
<gene>
    <name evidence="7" type="ORF">IAA96_00970</name>
</gene>
<evidence type="ECO:0000259" key="6">
    <source>
        <dbReference type="PROSITE" id="PS50926"/>
    </source>
</evidence>
<evidence type="ECO:0000313" key="7">
    <source>
        <dbReference type="EMBL" id="MBO8449658.1"/>
    </source>
</evidence>
<dbReference type="EMBL" id="JADIMS010000012">
    <property type="protein sequence ID" value="MBO8449658.1"/>
    <property type="molecule type" value="Genomic_DNA"/>
</dbReference>
<dbReference type="SUPFAM" id="SSF50249">
    <property type="entry name" value="Nucleic acid-binding proteins"/>
    <property type="match status" value="1"/>
</dbReference>
<dbReference type="SUPFAM" id="SSF53335">
    <property type="entry name" value="S-adenosyl-L-methionine-dependent methyltransferases"/>
    <property type="match status" value="1"/>
</dbReference>
<evidence type="ECO:0000256" key="4">
    <source>
        <dbReference type="PROSITE-ProRule" id="PRU01024"/>
    </source>
</evidence>
<feature type="active site" description="Nucleophile" evidence="4">
    <location>
        <position position="351"/>
    </location>
</feature>
<keyword evidence="3 4" id="KW-0949">S-adenosyl-L-methionine</keyword>
<dbReference type="Pfam" id="PF05958">
    <property type="entry name" value="tRNA_U5-meth_tr"/>
    <property type="match status" value="1"/>
</dbReference>
<comment type="similarity">
    <text evidence="4">Belongs to the class I-like SAM-binding methyltransferase superfamily. RNA M5U methyltransferase family.</text>
</comment>
<feature type="binding site" evidence="4">
    <location>
        <position position="248"/>
    </location>
    <ligand>
        <name>S-adenosyl-L-methionine</name>
        <dbReference type="ChEBI" id="CHEBI:59789"/>
    </ligand>
</feature>
<dbReference type="PANTHER" id="PTHR11061">
    <property type="entry name" value="RNA M5U METHYLTRANSFERASE"/>
    <property type="match status" value="1"/>
</dbReference>
<dbReference type="InterPro" id="IPR010280">
    <property type="entry name" value="U5_MeTrfase_fam"/>
</dbReference>
<evidence type="ECO:0000256" key="5">
    <source>
        <dbReference type="PROSITE-ProRule" id="PRU10015"/>
    </source>
</evidence>
<protein>
    <submittedName>
        <fullName evidence="7">Class I SAM-dependent RNA methyltransferase</fullName>
    </submittedName>
</protein>
<dbReference type="AlphaFoldDB" id="A0A9D9HGP9"/>
<dbReference type="GO" id="GO:0070041">
    <property type="term" value="F:rRNA (uridine-C5-)-methyltransferase activity"/>
    <property type="evidence" value="ECO:0007669"/>
    <property type="project" value="TreeGrafter"/>
</dbReference>
<evidence type="ECO:0000313" key="8">
    <source>
        <dbReference type="Proteomes" id="UP000823616"/>
    </source>
</evidence>
<evidence type="ECO:0000256" key="3">
    <source>
        <dbReference type="ARBA" id="ARBA00022691"/>
    </source>
</evidence>
<dbReference type="InterPro" id="IPR029063">
    <property type="entry name" value="SAM-dependent_MTases_sf"/>
</dbReference>
<feature type="binding site" evidence="4">
    <location>
        <position position="271"/>
    </location>
    <ligand>
        <name>S-adenosyl-L-methionine</name>
        <dbReference type="ChEBI" id="CHEBI:59789"/>
    </ligand>
</feature>
<dbReference type="Gene3D" id="3.40.50.150">
    <property type="entry name" value="Vaccinia Virus protein VP39"/>
    <property type="match status" value="2"/>
</dbReference>
<dbReference type="InterPro" id="IPR012340">
    <property type="entry name" value="NA-bd_OB-fold"/>
</dbReference>
<feature type="active site" evidence="5">
    <location>
        <position position="351"/>
    </location>
</feature>
<proteinExistence type="inferred from homology"/>
<organism evidence="7 8">
    <name type="scientific">Candidatus Avitreponema avistercoris</name>
    <dbReference type="NCBI Taxonomy" id="2840705"/>
    <lineage>
        <taxon>Bacteria</taxon>
        <taxon>Pseudomonadati</taxon>
        <taxon>Spirochaetota</taxon>
        <taxon>Spirochaetia</taxon>
        <taxon>Spirochaetales</taxon>
        <taxon>Candidatus Avitreponema</taxon>
    </lineage>
</organism>
<dbReference type="PANTHER" id="PTHR11061:SF30">
    <property type="entry name" value="TRNA (URACIL(54)-C(5))-METHYLTRANSFERASE"/>
    <property type="match status" value="1"/>
</dbReference>
<feature type="binding site" evidence="4">
    <location>
        <position position="219"/>
    </location>
    <ligand>
        <name>S-adenosyl-L-methionine</name>
        <dbReference type="ChEBI" id="CHEBI:59789"/>
    </ligand>
</feature>
<name>A0A9D9HGP9_9SPIR</name>
<dbReference type="PROSITE" id="PS51687">
    <property type="entry name" value="SAM_MT_RNA_M5U"/>
    <property type="match status" value="1"/>
</dbReference>
<keyword evidence="2 4" id="KW-0808">Transferase</keyword>
<evidence type="ECO:0000256" key="2">
    <source>
        <dbReference type="ARBA" id="ARBA00022679"/>
    </source>
</evidence>
<accession>A0A9D9HGP9</accession>
<dbReference type="InterPro" id="IPR030390">
    <property type="entry name" value="MeTrfase_TrmA_AS"/>
</dbReference>
<reference evidence="7" key="1">
    <citation type="submission" date="2020-10" db="EMBL/GenBank/DDBJ databases">
        <authorList>
            <person name="Gilroy R."/>
        </authorList>
    </citation>
    <scope>NUCLEOTIDE SEQUENCE</scope>
    <source>
        <strain evidence="7">B3-4054</strain>
    </source>
</reference>
<dbReference type="PROSITE" id="PS50926">
    <property type="entry name" value="TRAM"/>
    <property type="match status" value="1"/>
</dbReference>